<feature type="transmembrane region" description="Helical" evidence="6">
    <location>
        <begin position="262"/>
        <end position="279"/>
    </location>
</feature>
<sequence length="285" mass="30620">MSPILRGALWMIGAIIAFPTMAVAGREISAMHDTFEIMLFRSIFGIMVVLSIGGISGTLGQINTRHMPLHVLRNAAHFAGQNLWFYALTVIPLAQVFALEFTSPIWVMALAPLFLGERFTRWRAFAGVMGIAGVLVVVRPDVDSINPGVIAAALAAIGFAGTAICTKILTKEHSITCILFWLTVLQAIFGLICAGYDGQVTWPSLASAPWLAVIGMAGLLGHFCLTKALSAAPASIVMPIDFARLPVIVGIGMILYNEPFDVLVIFGGVMIFLGNYLNIRAESRS</sequence>
<evidence type="ECO:0000256" key="1">
    <source>
        <dbReference type="ARBA" id="ARBA00004141"/>
    </source>
</evidence>
<organism evidence="8 9">
    <name type="scientific">Harenicola maris</name>
    <dbReference type="NCBI Taxonomy" id="2841044"/>
    <lineage>
        <taxon>Bacteria</taxon>
        <taxon>Pseudomonadati</taxon>
        <taxon>Pseudomonadota</taxon>
        <taxon>Alphaproteobacteria</taxon>
        <taxon>Rhodobacterales</taxon>
        <taxon>Paracoccaceae</taxon>
        <taxon>Harenicola</taxon>
    </lineage>
</organism>
<evidence type="ECO:0000256" key="3">
    <source>
        <dbReference type="ARBA" id="ARBA00022692"/>
    </source>
</evidence>
<evidence type="ECO:0000256" key="2">
    <source>
        <dbReference type="ARBA" id="ARBA00009853"/>
    </source>
</evidence>
<evidence type="ECO:0000259" key="7">
    <source>
        <dbReference type="Pfam" id="PF00892"/>
    </source>
</evidence>
<dbReference type="InterPro" id="IPR000620">
    <property type="entry name" value="EamA_dom"/>
</dbReference>
<feature type="transmembrane region" description="Helical" evidence="6">
    <location>
        <begin position="6"/>
        <end position="25"/>
    </location>
</feature>
<keyword evidence="4 6" id="KW-1133">Transmembrane helix</keyword>
<feature type="transmembrane region" description="Helical" evidence="6">
    <location>
        <begin position="37"/>
        <end position="63"/>
    </location>
</feature>
<reference evidence="8 9" key="1">
    <citation type="journal article" date="2021" name="Arch. Microbiol.">
        <title>Harenicola maris gen. nov., sp. nov. isolated from the Sea of Japan shallow sediments.</title>
        <authorList>
            <person name="Romanenko L.A."/>
            <person name="Kurilenko V.V."/>
            <person name="Chernysheva N.Y."/>
            <person name="Tekutyeva L.A."/>
            <person name="Velansky P.V."/>
            <person name="Svetashev V.I."/>
            <person name="Isaeva M.P."/>
        </authorList>
    </citation>
    <scope>NUCLEOTIDE SEQUENCE [LARGE SCALE GENOMIC DNA]</scope>
    <source>
        <strain evidence="8 9">KMM 3653</strain>
    </source>
</reference>
<dbReference type="RefSeq" id="WP_327792980.1">
    <property type="nucleotide sequence ID" value="NZ_JADQAZ010000001.1"/>
</dbReference>
<comment type="caution">
    <text evidence="8">The sequence shown here is derived from an EMBL/GenBank/DDBJ whole genome shotgun (WGS) entry which is preliminary data.</text>
</comment>
<feature type="transmembrane region" description="Helical" evidence="6">
    <location>
        <begin position="178"/>
        <end position="198"/>
    </location>
</feature>
<dbReference type="PANTHER" id="PTHR22911:SF6">
    <property type="entry name" value="SOLUTE CARRIER FAMILY 35 MEMBER G1"/>
    <property type="match status" value="1"/>
</dbReference>
<evidence type="ECO:0000313" key="8">
    <source>
        <dbReference type="EMBL" id="MBT0956788.1"/>
    </source>
</evidence>
<proteinExistence type="inferred from homology"/>
<feature type="transmembrane region" description="Helical" evidence="6">
    <location>
        <begin position="83"/>
        <end position="110"/>
    </location>
</feature>
<dbReference type="GO" id="GO:0016020">
    <property type="term" value="C:membrane"/>
    <property type="evidence" value="ECO:0007669"/>
    <property type="project" value="UniProtKB-SubCell"/>
</dbReference>
<evidence type="ECO:0000313" key="9">
    <source>
        <dbReference type="Proteomes" id="UP001315686"/>
    </source>
</evidence>
<feature type="transmembrane region" description="Helical" evidence="6">
    <location>
        <begin position="236"/>
        <end position="256"/>
    </location>
</feature>
<dbReference type="Proteomes" id="UP001315686">
    <property type="component" value="Unassembled WGS sequence"/>
</dbReference>
<dbReference type="EMBL" id="JADQAZ010000001">
    <property type="protein sequence ID" value="MBT0956788.1"/>
    <property type="molecule type" value="Genomic_DNA"/>
</dbReference>
<comment type="similarity">
    <text evidence="2">Belongs to the drug/metabolite transporter (DMT) superfamily. 10 TMS drug/metabolite exporter (DME) (TC 2.A.7.3) family.</text>
</comment>
<dbReference type="InterPro" id="IPR037185">
    <property type="entry name" value="EmrE-like"/>
</dbReference>
<protein>
    <submittedName>
        <fullName evidence="8">DMT family transporter</fullName>
    </submittedName>
</protein>
<comment type="subcellular location">
    <subcellularLocation>
        <location evidence="1">Membrane</location>
        <topology evidence="1">Multi-pass membrane protein</topology>
    </subcellularLocation>
</comment>
<keyword evidence="9" id="KW-1185">Reference proteome</keyword>
<evidence type="ECO:0000256" key="6">
    <source>
        <dbReference type="SAM" id="Phobius"/>
    </source>
</evidence>
<gene>
    <name evidence="8" type="ORF">IV417_05285</name>
</gene>
<keyword evidence="3 6" id="KW-0812">Transmembrane</keyword>
<evidence type="ECO:0000256" key="5">
    <source>
        <dbReference type="ARBA" id="ARBA00023136"/>
    </source>
</evidence>
<keyword evidence="5 6" id="KW-0472">Membrane</keyword>
<accession>A0AAP2G3G5</accession>
<feature type="domain" description="EamA" evidence="7">
    <location>
        <begin position="147"/>
        <end position="278"/>
    </location>
</feature>
<dbReference type="Pfam" id="PF00892">
    <property type="entry name" value="EamA"/>
    <property type="match status" value="2"/>
</dbReference>
<dbReference type="PANTHER" id="PTHR22911">
    <property type="entry name" value="ACYL-MALONYL CONDENSING ENZYME-RELATED"/>
    <property type="match status" value="1"/>
</dbReference>
<feature type="transmembrane region" description="Helical" evidence="6">
    <location>
        <begin position="122"/>
        <end position="139"/>
    </location>
</feature>
<dbReference type="SUPFAM" id="SSF103481">
    <property type="entry name" value="Multidrug resistance efflux transporter EmrE"/>
    <property type="match status" value="2"/>
</dbReference>
<evidence type="ECO:0000256" key="4">
    <source>
        <dbReference type="ARBA" id="ARBA00022989"/>
    </source>
</evidence>
<feature type="transmembrane region" description="Helical" evidence="6">
    <location>
        <begin position="210"/>
        <end position="229"/>
    </location>
</feature>
<feature type="domain" description="EamA" evidence="7">
    <location>
        <begin position="6"/>
        <end position="138"/>
    </location>
</feature>
<feature type="transmembrane region" description="Helical" evidence="6">
    <location>
        <begin position="145"/>
        <end position="166"/>
    </location>
</feature>
<dbReference type="AlphaFoldDB" id="A0AAP2G3G5"/>
<name>A0AAP2G3G5_9RHOB</name>